<keyword evidence="1" id="KW-0812">Transmembrane</keyword>
<keyword evidence="1" id="KW-1133">Transmembrane helix</keyword>
<feature type="transmembrane region" description="Helical" evidence="1">
    <location>
        <begin position="82"/>
        <end position="100"/>
    </location>
</feature>
<keyword evidence="1" id="KW-0472">Membrane</keyword>
<feature type="transmembrane region" description="Helical" evidence="1">
    <location>
        <begin position="132"/>
        <end position="153"/>
    </location>
</feature>
<reference evidence="3" key="1">
    <citation type="journal article" date="2006" name="Proc. Natl. Acad. Sci. U.S.A.">
        <title>The complete genome of Rhodococcus sp. RHA1 provides insights into a catabolic powerhouse.</title>
        <authorList>
            <person name="McLeod M.P."/>
            <person name="Warren R.L."/>
            <person name="Hsiao W.W.L."/>
            <person name="Araki N."/>
            <person name="Myhre M."/>
            <person name="Fernandes C."/>
            <person name="Miyazawa D."/>
            <person name="Wong W."/>
            <person name="Lillquist A.L."/>
            <person name="Wang D."/>
            <person name="Dosanjh M."/>
            <person name="Hara H."/>
            <person name="Petrescu A."/>
            <person name="Morin R.D."/>
            <person name="Yang G."/>
            <person name="Stott J.M."/>
            <person name="Schein J.E."/>
            <person name="Shin H."/>
            <person name="Smailus D."/>
            <person name="Siddiqui A.S."/>
            <person name="Marra M.A."/>
            <person name="Jones S.J.M."/>
            <person name="Holt R."/>
            <person name="Brinkman F.S.L."/>
            <person name="Miyauchi K."/>
            <person name="Fukuda M."/>
            <person name="Davies J.E."/>
            <person name="Mohn W.W."/>
            <person name="Eltis L.D."/>
        </authorList>
    </citation>
    <scope>NUCLEOTIDE SEQUENCE [LARGE SCALE GENOMIC DNA]</scope>
    <source>
        <strain evidence="3">RHA1</strain>
    </source>
</reference>
<gene>
    <name evidence="2" type="ordered locus">RHA1_ro00650</name>
</gene>
<dbReference type="EMBL" id="CP000431">
    <property type="protein sequence ID" value="ABG92485.1"/>
    <property type="molecule type" value="Genomic_DNA"/>
</dbReference>
<dbReference type="KEGG" id="rha:RHA1_ro00650"/>
<dbReference type="Proteomes" id="UP000008710">
    <property type="component" value="Chromosome"/>
</dbReference>
<feature type="transmembrane region" description="Helical" evidence="1">
    <location>
        <begin position="107"/>
        <end position="126"/>
    </location>
</feature>
<feature type="transmembrane region" description="Helical" evidence="1">
    <location>
        <begin position="26"/>
        <end position="45"/>
    </location>
</feature>
<name>Q0SJ01_RHOJR</name>
<dbReference type="eggNOG" id="COG0428">
    <property type="taxonomic scope" value="Bacteria"/>
</dbReference>
<accession>Q0SJ01</accession>
<dbReference type="AlphaFoldDB" id="Q0SJ01"/>
<evidence type="ECO:0000256" key="1">
    <source>
        <dbReference type="SAM" id="Phobius"/>
    </source>
</evidence>
<feature type="transmembrane region" description="Helical" evidence="1">
    <location>
        <begin position="52"/>
        <end position="70"/>
    </location>
</feature>
<evidence type="ECO:0000313" key="3">
    <source>
        <dbReference type="Proteomes" id="UP000008710"/>
    </source>
</evidence>
<sequence>MPDRHPLGRPVIAKGRPGYHSRMLTAVLYGLGTALPLLIGACVGLRYNLPRPLLAALMAFGAGTMVAAVSTELFQPAFETEGIWGAGAALFAGALVYVLADHLIENKLGAGALGWALMLGALLDGVPENTALGVTLGGTGGVVLLVAVAVGNVPEAVAGAASMRAQPGFNRRRAFAVWAATAALLVLVVIGANRVSDRISDGAIATIQAFAGGATIAVLADSLMPEAYREGGWWVGLSTALGFLVAFGLGA</sequence>
<protein>
    <submittedName>
        <fullName evidence="2">Possible Zn transporter, ZIP family protein</fullName>
    </submittedName>
</protein>
<feature type="transmembrane region" description="Helical" evidence="1">
    <location>
        <begin position="232"/>
        <end position="250"/>
    </location>
</feature>
<proteinExistence type="predicted"/>
<feature type="transmembrane region" description="Helical" evidence="1">
    <location>
        <begin position="174"/>
        <end position="196"/>
    </location>
</feature>
<feature type="transmembrane region" description="Helical" evidence="1">
    <location>
        <begin position="202"/>
        <end position="220"/>
    </location>
</feature>
<dbReference type="HOGENOM" id="CLU_015114_6_0_11"/>
<organism evidence="2 3">
    <name type="scientific">Rhodococcus jostii (strain RHA1)</name>
    <dbReference type="NCBI Taxonomy" id="101510"/>
    <lineage>
        <taxon>Bacteria</taxon>
        <taxon>Bacillati</taxon>
        <taxon>Actinomycetota</taxon>
        <taxon>Actinomycetes</taxon>
        <taxon>Mycobacteriales</taxon>
        <taxon>Nocardiaceae</taxon>
        <taxon>Rhodococcus</taxon>
    </lineage>
</organism>
<evidence type="ECO:0000313" key="2">
    <source>
        <dbReference type="EMBL" id="ABG92485.1"/>
    </source>
</evidence>